<protein>
    <submittedName>
        <fullName evidence="2">Pyrrolo-quinoline quinone</fullName>
    </submittedName>
</protein>
<dbReference type="eggNOG" id="COG1520">
    <property type="taxonomic scope" value="Bacteria"/>
</dbReference>
<dbReference type="SUPFAM" id="SSF50969">
    <property type="entry name" value="YVTN repeat-like/Quinoprotein amine dehydrogenase"/>
    <property type="match status" value="1"/>
</dbReference>
<dbReference type="InterPro" id="IPR002372">
    <property type="entry name" value="PQQ_rpt_dom"/>
</dbReference>
<keyword evidence="3" id="KW-1185">Reference proteome</keyword>
<dbReference type="SUPFAM" id="SSF50998">
    <property type="entry name" value="Quinoprotein alcohol dehydrogenase-like"/>
    <property type="match status" value="1"/>
</dbReference>
<feature type="domain" description="Pyrrolo-quinoline quinone repeat" evidence="1">
    <location>
        <begin position="267"/>
        <end position="333"/>
    </location>
</feature>
<dbReference type="Gene3D" id="2.130.10.10">
    <property type="entry name" value="YVTN repeat-like/Quinoprotein amine dehydrogenase"/>
    <property type="match status" value="2"/>
</dbReference>
<dbReference type="PROSITE" id="PS51257">
    <property type="entry name" value="PROKAR_LIPOPROTEIN"/>
    <property type="match status" value="1"/>
</dbReference>
<dbReference type="Pfam" id="PF13360">
    <property type="entry name" value="PQQ_2"/>
    <property type="match status" value="1"/>
</dbReference>
<name>F1YEU6_9ACTN</name>
<gene>
    <name evidence="2" type="ORF">SCNU_01085</name>
</gene>
<organism evidence="2 3">
    <name type="scientific">Gordonia neofelifaecis NRRL B-59395</name>
    <dbReference type="NCBI Taxonomy" id="644548"/>
    <lineage>
        <taxon>Bacteria</taxon>
        <taxon>Bacillati</taxon>
        <taxon>Actinomycetota</taxon>
        <taxon>Actinomycetes</taxon>
        <taxon>Mycobacteriales</taxon>
        <taxon>Gordoniaceae</taxon>
        <taxon>Gordonia</taxon>
    </lineage>
</organism>
<dbReference type="InterPro" id="IPR015943">
    <property type="entry name" value="WD40/YVTN_repeat-like_dom_sf"/>
</dbReference>
<dbReference type="AlphaFoldDB" id="F1YEU6"/>
<dbReference type="STRING" id="644548.SCNU_01085"/>
<evidence type="ECO:0000313" key="3">
    <source>
        <dbReference type="Proteomes" id="UP000035065"/>
    </source>
</evidence>
<comment type="caution">
    <text evidence="2">The sequence shown here is derived from an EMBL/GenBank/DDBJ whole genome shotgun (WGS) entry which is preliminary data.</text>
</comment>
<dbReference type="InterPro" id="IPR011044">
    <property type="entry name" value="Quino_amine_DH_bsu"/>
</dbReference>
<dbReference type="InterPro" id="IPR011047">
    <property type="entry name" value="Quinoprotein_ADH-like_sf"/>
</dbReference>
<evidence type="ECO:0000313" key="2">
    <source>
        <dbReference type="EMBL" id="EGD56929.1"/>
    </source>
</evidence>
<sequence length="437" mass="45745">MMTQAARRRPRAILRTAVLGALTALIITSCSDGHLDVRSVPAAGWSSYGGNSANSNYTYARPPADLELSWTRPTGGPVTSPVTMNGGGDVMVSARTPNGCNMMALDYRAGRKNFCKRMADGFWGNSALIDQFSQPYIGEPGRFLAFTGGGAIRWRKDVSGAPTSAKFAGPGRVLVTTSLGQVLMLNSQNGDDAMPERRLWSNPAADPLTGLGDCVTGAAGCAISAPPAVDWSHQRFFVNFFPQGAKQSQLKALGYGQRGAGETIVDLWATDLPGGVVGPPTVSADGATVYAFGRDGRLYALDAASGAIKWSFDTGGYGFGTMSVSPDGVIVPAGTIGAPLVVVRDTGDKAEEVVRRTDLQTTGLSTLTAAGTLWTVVRTGADQQLELMELDTRSGATKRTLPMPEAKGFATGIAVSPTGRLAVATNIGAVYYYNPKS</sequence>
<proteinExistence type="predicted"/>
<dbReference type="Proteomes" id="UP000035065">
    <property type="component" value="Unassembled WGS sequence"/>
</dbReference>
<dbReference type="EMBL" id="AEUD01000001">
    <property type="protein sequence ID" value="EGD56929.1"/>
    <property type="molecule type" value="Genomic_DNA"/>
</dbReference>
<dbReference type="InterPro" id="IPR018391">
    <property type="entry name" value="PQQ_b-propeller_rpt"/>
</dbReference>
<evidence type="ECO:0000259" key="1">
    <source>
        <dbReference type="Pfam" id="PF13360"/>
    </source>
</evidence>
<dbReference type="SMART" id="SM00564">
    <property type="entry name" value="PQQ"/>
    <property type="match status" value="1"/>
</dbReference>
<accession>F1YEU6</accession>
<dbReference type="RefSeq" id="WP_009677494.1">
    <property type="nucleotide sequence ID" value="NZ_AEUD01000001.1"/>
</dbReference>
<reference evidence="2 3" key="1">
    <citation type="journal article" date="2011" name="J. Bacteriol.">
        <title>Draft Genome Sequence of Gordonia neofelifaecis NRRL B-59395, a Cholesterol-Degrading Actinomycete.</title>
        <authorList>
            <person name="Ge F."/>
            <person name="Li W."/>
            <person name="Chen G."/>
            <person name="Liu Y."/>
            <person name="Zhang G."/>
            <person name="Yong B."/>
            <person name="Wang Q."/>
            <person name="Wang N."/>
            <person name="Huang Z."/>
            <person name="Li W."/>
            <person name="Wang J."/>
            <person name="Wu C."/>
            <person name="Xie Q."/>
            <person name="Liu G."/>
        </authorList>
    </citation>
    <scope>NUCLEOTIDE SEQUENCE [LARGE SCALE GENOMIC DNA]</scope>
    <source>
        <strain evidence="2 3">NRRL B-59395</strain>
    </source>
</reference>